<dbReference type="CDD" id="cd24008">
    <property type="entry name" value="ASKHA_NBD_GLK"/>
    <property type="match status" value="1"/>
</dbReference>
<protein>
    <submittedName>
        <fullName evidence="4">Glucokinase</fullName>
    </submittedName>
</protein>
<dbReference type="RefSeq" id="WP_238904954.1">
    <property type="nucleotide sequence ID" value="NZ_JAKOEM010000006.1"/>
</dbReference>
<dbReference type="EMBL" id="JAKOEM010000006">
    <property type="protein sequence ID" value="MCG6558485.1"/>
    <property type="molecule type" value="Genomic_DNA"/>
</dbReference>
<dbReference type="Gene3D" id="3.30.420.40">
    <property type="match status" value="1"/>
</dbReference>
<dbReference type="InterPro" id="IPR050201">
    <property type="entry name" value="Bacterial_glucokinase"/>
</dbReference>
<dbReference type="Gene3D" id="3.40.367.20">
    <property type="match status" value="1"/>
</dbReference>
<comment type="similarity">
    <text evidence="3">Belongs to the bacterial glucokinase family.</text>
</comment>
<dbReference type="Proteomes" id="UP001165279">
    <property type="component" value="Unassembled WGS sequence"/>
</dbReference>
<dbReference type="PANTHER" id="PTHR47690:SF1">
    <property type="entry name" value="GLUCOKINASE"/>
    <property type="match status" value="1"/>
</dbReference>
<keyword evidence="1" id="KW-0808">Transferase</keyword>
<gene>
    <name evidence="4" type="ORF">MB818_09760</name>
</gene>
<proteinExistence type="inferred from homology"/>
<accession>A0ABS9NW79</accession>
<evidence type="ECO:0000313" key="4">
    <source>
        <dbReference type="EMBL" id="MCG6558485.1"/>
    </source>
</evidence>
<keyword evidence="5" id="KW-1185">Reference proteome</keyword>
<evidence type="ECO:0000313" key="5">
    <source>
        <dbReference type="Proteomes" id="UP001165279"/>
    </source>
</evidence>
<keyword evidence="2" id="KW-0418">Kinase</keyword>
<name>A0ABS9NW79_9RHOB</name>
<comment type="caution">
    <text evidence="4">The sequence shown here is derived from an EMBL/GenBank/DDBJ whole genome shotgun (WGS) entry which is preliminary data.</text>
</comment>
<dbReference type="Pfam" id="PF02685">
    <property type="entry name" value="Glucokinase"/>
    <property type="match status" value="1"/>
</dbReference>
<dbReference type="PANTHER" id="PTHR47690">
    <property type="entry name" value="GLUCOKINASE"/>
    <property type="match status" value="1"/>
</dbReference>
<dbReference type="InterPro" id="IPR043129">
    <property type="entry name" value="ATPase_NBD"/>
</dbReference>
<evidence type="ECO:0000256" key="3">
    <source>
        <dbReference type="RuleBase" id="RU004046"/>
    </source>
</evidence>
<reference evidence="4" key="1">
    <citation type="submission" date="2022-02" db="EMBL/GenBank/DDBJ databases">
        <title>The genome sequence of Ruegeria sp. 1NDH52C.</title>
        <authorList>
            <person name="Du J."/>
        </authorList>
    </citation>
    <scope>NUCLEOTIDE SEQUENCE</scope>
    <source>
        <strain evidence="4">1NDH52C</strain>
    </source>
</reference>
<dbReference type="InterPro" id="IPR003836">
    <property type="entry name" value="Glucokinase"/>
</dbReference>
<sequence>MTVLVADVGGTNTRVALASAGQLVHLTRFANDAYGSFAEVLDAYARGRTLPGLRGVCVAVAGPVAGGRAELTNRNWHFDAAELAAPLPGQGGQGGIPARLINDLVALGHALPGLTAAQLDVIRAGAAQPSNDQALVAGLGTGFNTCLLKGGAVVEAELGHASLPLAIAEELRAQIGDAAGGFRTNECLFSGRGLSRLHQILSGQERRGQDILADYATGGDPQAAATVTLTARLLGLFARELVFQYLPFRGIHFAGGAARGILGSAARAEFLSAFEADGRFADHLDRVPVRLIADDAAALSGAARLMEESA</sequence>
<organism evidence="4 5">
    <name type="scientific">Ruegeria alba</name>
    <dbReference type="NCBI Taxonomy" id="2916756"/>
    <lineage>
        <taxon>Bacteria</taxon>
        <taxon>Pseudomonadati</taxon>
        <taxon>Pseudomonadota</taxon>
        <taxon>Alphaproteobacteria</taxon>
        <taxon>Rhodobacterales</taxon>
        <taxon>Roseobacteraceae</taxon>
        <taxon>Ruegeria</taxon>
    </lineage>
</organism>
<evidence type="ECO:0000256" key="1">
    <source>
        <dbReference type="ARBA" id="ARBA00022679"/>
    </source>
</evidence>
<evidence type="ECO:0000256" key="2">
    <source>
        <dbReference type="ARBA" id="ARBA00022777"/>
    </source>
</evidence>
<dbReference type="SUPFAM" id="SSF53067">
    <property type="entry name" value="Actin-like ATPase domain"/>
    <property type="match status" value="1"/>
</dbReference>